<comment type="subcellular location">
    <subcellularLocation>
        <location evidence="1">Membrane</location>
        <topology evidence="1">Single-pass membrane protein</topology>
    </subcellularLocation>
</comment>
<feature type="chain" id="PRO_5045713798" evidence="16">
    <location>
        <begin position="27"/>
        <end position="679"/>
    </location>
</feature>
<evidence type="ECO:0000313" key="19">
    <source>
        <dbReference type="EMBL" id="GJT78330.1"/>
    </source>
</evidence>
<dbReference type="Proteomes" id="UP001151760">
    <property type="component" value="Unassembled WGS sequence"/>
</dbReference>
<keyword evidence="20" id="KW-1185">Reference proteome</keyword>
<keyword evidence="9 14" id="KW-0067">ATP-binding</keyword>
<keyword evidence="8" id="KW-0418">Kinase</keyword>
<keyword evidence="5 16" id="KW-0732">Signal</keyword>
<evidence type="ECO:0000256" key="5">
    <source>
        <dbReference type="ARBA" id="ARBA00022729"/>
    </source>
</evidence>
<dbReference type="InterPro" id="IPR011009">
    <property type="entry name" value="Kinase-like_dom_sf"/>
</dbReference>
<evidence type="ECO:0000256" key="9">
    <source>
        <dbReference type="ARBA" id="ARBA00022840"/>
    </source>
</evidence>
<dbReference type="InterPro" id="IPR008271">
    <property type="entry name" value="Ser/Thr_kinase_AS"/>
</dbReference>
<organism evidence="19 20">
    <name type="scientific">Tanacetum coccineum</name>
    <dbReference type="NCBI Taxonomy" id="301880"/>
    <lineage>
        <taxon>Eukaryota</taxon>
        <taxon>Viridiplantae</taxon>
        <taxon>Streptophyta</taxon>
        <taxon>Embryophyta</taxon>
        <taxon>Tracheophyta</taxon>
        <taxon>Spermatophyta</taxon>
        <taxon>Magnoliopsida</taxon>
        <taxon>eudicotyledons</taxon>
        <taxon>Gunneridae</taxon>
        <taxon>Pentapetalae</taxon>
        <taxon>asterids</taxon>
        <taxon>campanulids</taxon>
        <taxon>Asterales</taxon>
        <taxon>Asteraceae</taxon>
        <taxon>Asteroideae</taxon>
        <taxon>Anthemideae</taxon>
        <taxon>Anthemidinae</taxon>
        <taxon>Tanacetum</taxon>
    </lineage>
</organism>
<keyword evidence="7 14" id="KW-0547">Nucleotide-binding</keyword>
<dbReference type="InterPro" id="IPR000719">
    <property type="entry name" value="Prot_kinase_dom"/>
</dbReference>
<evidence type="ECO:0000256" key="12">
    <source>
        <dbReference type="ARBA" id="ARBA00023170"/>
    </source>
</evidence>
<feature type="binding site" evidence="14">
    <location>
        <position position="368"/>
    </location>
    <ligand>
        <name>ATP</name>
        <dbReference type="ChEBI" id="CHEBI:30616"/>
    </ligand>
</feature>
<evidence type="ECO:0000256" key="2">
    <source>
        <dbReference type="ARBA" id="ARBA00022527"/>
    </source>
</evidence>
<evidence type="ECO:0000259" key="17">
    <source>
        <dbReference type="PROSITE" id="PS50011"/>
    </source>
</evidence>
<dbReference type="PROSITE" id="PS00108">
    <property type="entry name" value="PROTEIN_KINASE_ST"/>
    <property type="match status" value="1"/>
</dbReference>
<dbReference type="InterPro" id="IPR038408">
    <property type="entry name" value="GNK2_sf"/>
</dbReference>
<evidence type="ECO:0000256" key="6">
    <source>
        <dbReference type="ARBA" id="ARBA00022737"/>
    </source>
</evidence>
<protein>
    <submittedName>
        <fullName evidence="19">Receptor-like protein kinase</fullName>
    </submittedName>
</protein>
<feature type="domain" description="Gnk2-homologous" evidence="18">
    <location>
        <begin position="32"/>
        <end position="134"/>
    </location>
</feature>
<keyword evidence="11 15" id="KW-0472">Membrane</keyword>
<evidence type="ECO:0000256" key="4">
    <source>
        <dbReference type="ARBA" id="ARBA00022692"/>
    </source>
</evidence>
<evidence type="ECO:0000256" key="1">
    <source>
        <dbReference type="ARBA" id="ARBA00004167"/>
    </source>
</evidence>
<gene>
    <name evidence="19" type="ORF">Tco_1045055</name>
</gene>
<proteinExistence type="predicted"/>
<dbReference type="Gene3D" id="3.30.200.20">
    <property type="entry name" value="Phosphorylase Kinase, domain 1"/>
    <property type="match status" value="1"/>
</dbReference>
<reference evidence="19" key="2">
    <citation type="submission" date="2022-01" db="EMBL/GenBank/DDBJ databases">
        <authorList>
            <person name="Yamashiro T."/>
            <person name="Shiraishi A."/>
            <person name="Satake H."/>
            <person name="Nakayama K."/>
        </authorList>
    </citation>
    <scope>NUCLEOTIDE SEQUENCE</scope>
</reference>
<keyword evidence="12" id="KW-0675">Receptor</keyword>
<evidence type="ECO:0000256" key="3">
    <source>
        <dbReference type="ARBA" id="ARBA00022679"/>
    </source>
</evidence>
<dbReference type="SUPFAM" id="SSF56112">
    <property type="entry name" value="Protein kinase-like (PK-like)"/>
    <property type="match status" value="1"/>
</dbReference>
<dbReference type="PANTHER" id="PTHR27002">
    <property type="entry name" value="RECEPTOR-LIKE SERINE/THREONINE-PROTEIN KINASE SD1-8"/>
    <property type="match status" value="1"/>
</dbReference>
<dbReference type="CDD" id="cd14066">
    <property type="entry name" value="STKc_IRAK"/>
    <property type="match status" value="1"/>
</dbReference>
<dbReference type="PROSITE" id="PS51473">
    <property type="entry name" value="GNK2"/>
    <property type="match status" value="2"/>
</dbReference>
<evidence type="ECO:0000256" key="7">
    <source>
        <dbReference type="ARBA" id="ARBA00022741"/>
    </source>
</evidence>
<evidence type="ECO:0000256" key="11">
    <source>
        <dbReference type="ARBA" id="ARBA00023136"/>
    </source>
</evidence>
<evidence type="ECO:0000313" key="20">
    <source>
        <dbReference type="Proteomes" id="UP001151760"/>
    </source>
</evidence>
<dbReference type="InterPro" id="IPR017441">
    <property type="entry name" value="Protein_kinase_ATP_BS"/>
</dbReference>
<evidence type="ECO:0000256" key="8">
    <source>
        <dbReference type="ARBA" id="ARBA00022777"/>
    </source>
</evidence>
<keyword evidence="4 15" id="KW-0812">Transmembrane</keyword>
<keyword evidence="10 15" id="KW-1133">Transmembrane helix</keyword>
<evidence type="ECO:0000259" key="18">
    <source>
        <dbReference type="PROSITE" id="PS51473"/>
    </source>
</evidence>
<feature type="domain" description="Gnk2-homologous" evidence="18">
    <location>
        <begin position="139"/>
        <end position="246"/>
    </location>
</feature>
<evidence type="ECO:0000256" key="13">
    <source>
        <dbReference type="ARBA" id="ARBA00023180"/>
    </source>
</evidence>
<accession>A0ABQ5GSR5</accession>
<dbReference type="Pfam" id="PF07714">
    <property type="entry name" value="PK_Tyr_Ser-Thr"/>
    <property type="match status" value="1"/>
</dbReference>
<dbReference type="CDD" id="cd23509">
    <property type="entry name" value="Gnk2-like"/>
    <property type="match status" value="2"/>
</dbReference>
<evidence type="ECO:0000256" key="15">
    <source>
        <dbReference type="SAM" id="Phobius"/>
    </source>
</evidence>
<dbReference type="InterPro" id="IPR001245">
    <property type="entry name" value="Ser-Thr/Tyr_kinase_cat_dom"/>
</dbReference>
<dbReference type="PROSITE" id="PS50011">
    <property type="entry name" value="PROTEIN_KINASE_DOM"/>
    <property type="match status" value="1"/>
</dbReference>
<feature type="domain" description="Protein kinase" evidence="17">
    <location>
        <begin position="340"/>
        <end position="627"/>
    </location>
</feature>
<dbReference type="InterPro" id="IPR002902">
    <property type="entry name" value="GNK2"/>
</dbReference>
<dbReference type="PROSITE" id="PS00107">
    <property type="entry name" value="PROTEIN_KINASE_ATP"/>
    <property type="match status" value="1"/>
</dbReference>
<keyword evidence="13" id="KW-0325">Glycoprotein</keyword>
<dbReference type="EMBL" id="BQNB010018791">
    <property type="protein sequence ID" value="GJT78330.1"/>
    <property type="molecule type" value="Genomic_DNA"/>
</dbReference>
<name>A0ABQ5GSR5_9ASTR</name>
<keyword evidence="2" id="KW-0723">Serine/threonine-protein kinase</keyword>
<sequence length="679" mass="75869">MFMLVKHVSLLWFSFIFISLTSTLLAQPELYSYRCGNPDNLSNYTGNSTFKTNLDTTLSNLPTTNNGFGFYNLSTGQGIDRVNALALCRGDIDPDLCQTCLNDSMVMVRKVCPNSIYVIGWYLHCSLTYSNDTLLGNNKLNVVRTWNASQKSKNVDKFNDALRSLLDKLKEDAATGGALRKFASGNTSGPDFITIYAIMQCSPDLSKRECISCLGFAMRYIGQFDGSLRGLVLVPKCNTRYAEAIFFNESIALVNPPPASSLPSPPGKKRNTMRIVTIVSVTMTFIGVIIVASVCIFMRLKKKKKRQIPPILPNTESMDIGTAESFQYDFSTMQVATNDFSEDNKLGQGGFGAVYKGVLEDGYQVAVKRLANDSGQGDVEFKNEVLLLAKLQHRNLVRLLGFSTQGSERLLIYEFLPNVSLDQFIFDPLKRTLLDWEKRYKIITGVAKGLLYLHEDSRLKIIHRDMKASNVLLDAEMNAKIADFGMARLFKQEETQANTSLIVGTQGYMAPEYIMQGHFSVKSDVFSFGVLVLEMVAGQRSQCFHHGESIQDLLSFAWKSWENGTWSDMIDPTLKTETCSVRGIIRIIHIGLLCIQENVTDRPTMGSVVLMLNSLSITLPLPSQPAFFMRSSCTNPEMPLLMEFSSSTDSSGLEKHETYSWTKSRSSQFSVNDVQIITR</sequence>
<comment type="caution">
    <text evidence="19">The sequence shown here is derived from an EMBL/GenBank/DDBJ whole genome shotgun (WGS) entry which is preliminary data.</text>
</comment>
<evidence type="ECO:0000256" key="14">
    <source>
        <dbReference type="PROSITE-ProRule" id="PRU10141"/>
    </source>
</evidence>
<reference evidence="19" key="1">
    <citation type="journal article" date="2022" name="Int. J. Mol. Sci.">
        <title>Draft Genome of Tanacetum Coccineum: Genomic Comparison of Closely Related Tanacetum-Family Plants.</title>
        <authorList>
            <person name="Yamashiro T."/>
            <person name="Shiraishi A."/>
            <person name="Nakayama K."/>
            <person name="Satake H."/>
        </authorList>
    </citation>
    <scope>NUCLEOTIDE SEQUENCE</scope>
</reference>
<dbReference type="Pfam" id="PF01657">
    <property type="entry name" value="Stress-antifung"/>
    <property type="match status" value="2"/>
</dbReference>
<dbReference type="Gene3D" id="1.10.510.10">
    <property type="entry name" value="Transferase(Phosphotransferase) domain 1"/>
    <property type="match status" value="1"/>
</dbReference>
<feature type="transmembrane region" description="Helical" evidence="15">
    <location>
        <begin position="275"/>
        <end position="298"/>
    </location>
</feature>
<keyword evidence="3" id="KW-0808">Transferase</keyword>
<dbReference type="PANTHER" id="PTHR27002:SF1073">
    <property type="entry name" value="CYSTEINE-RICH RECEPTOR-LIKE PROTEIN KINASE 29"/>
    <property type="match status" value="1"/>
</dbReference>
<dbReference type="SMART" id="SM00220">
    <property type="entry name" value="S_TKc"/>
    <property type="match status" value="1"/>
</dbReference>
<evidence type="ECO:0000256" key="16">
    <source>
        <dbReference type="SAM" id="SignalP"/>
    </source>
</evidence>
<feature type="signal peptide" evidence="16">
    <location>
        <begin position="1"/>
        <end position="26"/>
    </location>
</feature>
<dbReference type="Gene3D" id="3.30.430.20">
    <property type="entry name" value="Gnk2 domain, C-X8-C-X2-C motif"/>
    <property type="match status" value="2"/>
</dbReference>
<keyword evidence="6" id="KW-0677">Repeat</keyword>
<evidence type="ECO:0000256" key="10">
    <source>
        <dbReference type="ARBA" id="ARBA00022989"/>
    </source>
</evidence>